<evidence type="ECO:0000313" key="4">
    <source>
        <dbReference type="EMBL" id="POS87837.1"/>
    </source>
</evidence>
<dbReference type="SMART" id="SM00364">
    <property type="entry name" value="LRR_BAC"/>
    <property type="match status" value="7"/>
</dbReference>
<evidence type="ECO:0008006" key="6">
    <source>
        <dbReference type="Google" id="ProtNLM"/>
    </source>
</evidence>
<dbReference type="PANTHER" id="PTHR48051:SF27">
    <property type="entry name" value="LEUCINE-RICH REPEAT-CONTAINING PROTEIN 40"/>
    <property type="match status" value="1"/>
</dbReference>
<evidence type="ECO:0000256" key="1">
    <source>
        <dbReference type="ARBA" id="ARBA00022614"/>
    </source>
</evidence>
<dbReference type="InterPro" id="IPR025875">
    <property type="entry name" value="Leu-rich_rpt_4"/>
</dbReference>
<feature type="compositionally biased region" description="Low complexity" evidence="3">
    <location>
        <begin position="173"/>
        <end position="183"/>
    </location>
</feature>
<keyword evidence="1" id="KW-0433">Leucine-rich repeat</keyword>
<dbReference type="SMART" id="SM00369">
    <property type="entry name" value="LRR_TYP"/>
    <property type="match status" value="8"/>
</dbReference>
<feature type="region of interest" description="Disordered" evidence="3">
    <location>
        <begin position="1"/>
        <end position="140"/>
    </location>
</feature>
<dbReference type="STRING" id="225359.A0A2S4Q0Q9"/>
<dbReference type="SUPFAM" id="SSF52047">
    <property type="entry name" value="RNI-like"/>
    <property type="match status" value="1"/>
</dbReference>
<proteinExistence type="predicted"/>
<name>A0A2S4Q0Q9_9PEZI</name>
<dbReference type="Pfam" id="PF12799">
    <property type="entry name" value="LRR_4"/>
    <property type="match status" value="1"/>
</dbReference>
<feature type="region of interest" description="Disordered" evidence="3">
    <location>
        <begin position="167"/>
        <end position="187"/>
    </location>
</feature>
<dbReference type="InterPro" id="IPR050216">
    <property type="entry name" value="LRR_domain-containing"/>
</dbReference>
<comment type="caution">
    <text evidence="4">The sequence shown here is derived from an EMBL/GenBank/DDBJ whole genome shotgun (WGS) entry which is preliminary data.</text>
</comment>
<feature type="region of interest" description="Disordered" evidence="3">
    <location>
        <begin position="318"/>
        <end position="345"/>
    </location>
</feature>
<organism evidence="4 5">
    <name type="scientific">Erysiphe pulchra</name>
    <dbReference type="NCBI Taxonomy" id="225359"/>
    <lineage>
        <taxon>Eukaryota</taxon>
        <taxon>Fungi</taxon>
        <taxon>Dikarya</taxon>
        <taxon>Ascomycota</taxon>
        <taxon>Pezizomycotina</taxon>
        <taxon>Leotiomycetes</taxon>
        <taxon>Erysiphales</taxon>
        <taxon>Erysiphaceae</taxon>
        <taxon>Erysiphe</taxon>
    </lineage>
</organism>
<dbReference type="InterPro" id="IPR001611">
    <property type="entry name" value="Leu-rich_rpt"/>
</dbReference>
<keyword evidence="5" id="KW-1185">Reference proteome</keyword>
<sequence length="1006" mass="111894">MERSAKSNCKPSSIPRLTRHPETNISTISTTSRENLNPTKLGFNALKSPRLRQSASRDQILISSDKSTPAKPRLSSLGLKGLKTSNGTDKYLLSPSRYDHSSSRQQHQPKNKKDEEGSNGTLKSEELGYEKFESPQIGRPSLSERAVETLQNIPSSPALRSRESTFFNNDLKSSPNSRPNSRSACVINDGSNSFQGSFRSFTENSKNSQFLQNTTPIKRPSKIASSNNLSIHRPVGPNNLTPKSPIVKTNFIPAKSLKYESKTLSPKTIEHRSSMQSLLRKPSASTLQKPKQINPIVISKKRAPKIVSCSLDQSLNPSNVKDKVTSRLSVSGSGTEEKNHRKSSLALRDQIAKAKAMKRAASVQVSDQASGDFPVVPPDSCDFSLSNDPFNQNAAQNDSKDILRKRIQSALKNGRLNISAMGLKDLPQEVLNMFNPDNMGDISWGEVVDLNKLIAADNEIEELPVDAFPDVDPSSISEHDEIKACQFYSLETIEMRGNKLRNLPLGLRRLENLIRLNLSGNQLENECLHIISKISSLRELTLDHNMLTGQLENDLCKLKNLVTLNLKQNELTGLSDELSELSQLQILNVSENQLESLPFNAISSLPLTELIASKNKLTDVLIPDSIDVLPYLQILDVTCNSLTSISLSNIKLPALQKILCASNRLKELPSLLTWSCLITIDAEDNCIENLPHGLCQFPWEQLRSLDEKLGKLESLEILHISGNPLREKKFLSMSTSELKRTLLLRLEPDEEEKDTIVEQTIFTENEALHPTTSIITPSSPAWVVQLSKVLDRSNTQSHSLNPVAVAEISAQYQIKILQLHHNNFQVIPESIAFFATTLTNLNMSHNELSNDTYIKDNLELPELRELNLSSNTFNSLQPIIQNLQAPKLERLDISFNRLTSLPVLRNHFPNLTTLLASHNTIRELLPESIKGMHIVDCSSNELDSLNPKIGLLGGSEGLKHLDVRGNRFKVPKYSVIEKGTEAILAWLRNRIPAGEMASSDGEEFIS</sequence>
<feature type="compositionally biased region" description="Polar residues" evidence="3">
    <location>
        <begin position="23"/>
        <end position="38"/>
    </location>
</feature>
<evidence type="ECO:0000256" key="3">
    <source>
        <dbReference type="SAM" id="MobiDB-lite"/>
    </source>
</evidence>
<feature type="compositionally biased region" description="Basic and acidic residues" evidence="3">
    <location>
        <begin position="123"/>
        <end position="133"/>
    </location>
</feature>
<dbReference type="InterPro" id="IPR003591">
    <property type="entry name" value="Leu-rich_rpt_typical-subtyp"/>
</dbReference>
<evidence type="ECO:0000313" key="5">
    <source>
        <dbReference type="Proteomes" id="UP000237438"/>
    </source>
</evidence>
<reference evidence="4 5" key="1">
    <citation type="submission" date="2017-10" db="EMBL/GenBank/DDBJ databases">
        <title>Development of genomic resources for the powdery mildew, Erysiphe pulchra.</title>
        <authorList>
            <person name="Wadl P.A."/>
            <person name="Mack B.M."/>
            <person name="Moore G."/>
            <person name="Beltz S.B."/>
        </authorList>
    </citation>
    <scope>NUCLEOTIDE SEQUENCE [LARGE SCALE GENOMIC DNA]</scope>
    <source>
        <strain evidence="4">Cflorida</strain>
    </source>
</reference>
<evidence type="ECO:0000256" key="2">
    <source>
        <dbReference type="ARBA" id="ARBA00022737"/>
    </source>
</evidence>
<dbReference type="Proteomes" id="UP000237438">
    <property type="component" value="Unassembled WGS sequence"/>
</dbReference>
<dbReference type="PROSITE" id="PS51450">
    <property type="entry name" value="LRR"/>
    <property type="match status" value="1"/>
</dbReference>
<dbReference type="PANTHER" id="PTHR48051">
    <property type="match status" value="1"/>
</dbReference>
<gene>
    <name evidence="4" type="ORF">EPUL_000744</name>
</gene>
<accession>A0A2S4Q0Q9</accession>
<dbReference type="AlphaFoldDB" id="A0A2S4Q0Q9"/>
<protein>
    <recommendedName>
        <fullName evidence="6">L domain-like protein</fullName>
    </recommendedName>
</protein>
<feature type="compositionally biased region" description="Low complexity" evidence="3">
    <location>
        <begin position="74"/>
        <end position="83"/>
    </location>
</feature>
<dbReference type="EMBL" id="PEDP01000063">
    <property type="protein sequence ID" value="POS87837.1"/>
    <property type="molecule type" value="Genomic_DNA"/>
</dbReference>
<keyword evidence="2" id="KW-0677">Repeat</keyword>
<feature type="region of interest" description="Disordered" evidence="3">
    <location>
        <begin position="263"/>
        <end position="291"/>
    </location>
</feature>
<dbReference type="Pfam" id="PF13855">
    <property type="entry name" value="LRR_8"/>
    <property type="match status" value="1"/>
</dbReference>
<dbReference type="OrthoDB" id="676979at2759"/>
<dbReference type="Gene3D" id="3.80.10.10">
    <property type="entry name" value="Ribonuclease Inhibitor"/>
    <property type="match status" value="2"/>
</dbReference>
<feature type="compositionally biased region" description="Polar residues" evidence="3">
    <location>
        <begin position="51"/>
        <end position="67"/>
    </location>
</feature>
<feature type="compositionally biased region" description="Polar residues" evidence="3">
    <location>
        <begin position="1"/>
        <end position="11"/>
    </location>
</feature>
<dbReference type="GO" id="GO:0005737">
    <property type="term" value="C:cytoplasm"/>
    <property type="evidence" value="ECO:0007669"/>
    <property type="project" value="TreeGrafter"/>
</dbReference>
<dbReference type="InterPro" id="IPR032675">
    <property type="entry name" value="LRR_dom_sf"/>
</dbReference>